<keyword evidence="7 10" id="KW-0067">ATP-binding</keyword>
<dbReference type="EMBL" id="FNPB01000005">
    <property type="protein sequence ID" value="SDY03294.1"/>
    <property type="molecule type" value="Genomic_DNA"/>
</dbReference>
<comment type="subunit">
    <text evidence="10">Homodimer.</text>
</comment>
<dbReference type="STRING" id="660517.SAMN04487946_105198"/>
<feature type="site" description="Transition state stabilizer" evidence="12">
    <location>
        <position position="15"/>
    </location>
</feature>
<dbReference type="PANTHER" id="PTHR43654:SF1">
    <property type="entry name" value="ISOPENTENYL PHOSPHATE KINASE"/>
    <property type="match status" value="1"/>
</dbReference>
<feature type="binding site" evidence="11">
    <location>
        <position position="207"/>
    </location>
    <ligand>
        <name>ATP</name>
        <dbReference type="ChEBI" id="CHEBI:30616"/>
    </ligand>
</feature>
<evidence type="ECO:0000256" key="10">
    <source>
        <dbReference type="PIRNR" id="PIRNR016496"/>
    </source>
</evidence>
<dbReference type="InterPro" id="IPR024192">
    <property type="entry name" value="Fosfomycin_R_FomA-type"/>
</dbReference>
<comment type="catalytic activity">
    <reaction evidence="9 10">
        <text>isopentenyl phosphate + ATP = isopentenyl diphosphate + ADP</text>
        <dbReference type="Rhea" id="RHEA:33963"/>
        <dbReference type="ChEBI" id="CHEBI:30616"/>
        <dbReference type="ChEBI" id="CHEBI:65078"/>
        <dbReference type="ChEBI" id="CHEBI:128769"/>
        <dbReference type="ChEBI" id="CHEBI:456216"/>
        <dbReference type="EC" id="2.7.4.26"/>
    </reaction>
</comment>
<gene>
    <name evidence="14" type="ORF">SAMN04487946_105198</name>
</gene>
<dbReference type="OrthoDB" id="15328at2157"/>
<evidence type="ECO:0000256" key="9">
    <source>
        <dbReference type="ARBA" id="ARBA00049063"/>
    </source>
</evidence>
<evidence type="ECO:0000313" key="14">
    <source>
        <dbReference type="EMBL" id="SDY03294.1"/>
    </source>
</evidence>
<dbReference type="RefSeq" id="WP_089767018.1">
    <property type="nucleotide sequence ID" value="NZ_FNPB01000005.1"/>
</dbReference>
<feature type="binding site" evidence="11">
    <location>
        <position position="52"/>
    </location>
    <ligand>
        <name>substrate</name>
    </ligand>
</feature>
<proteinExistence type="inferred from homology"/>
<dbReference type="InterPro" id="IPR036393">
    <property type="entry name" value="AceGlu_kinase-like_sf"/>
</dbReference>
<feature type="binding site" evidence="11">
    <location>
        <position position="48"/>
    </location>
    <ligand>
        <name>ATP</name>
        <dbReference type="ChEBI" id="CHEBI:30616"/>
    </ligand>
</feature>
<protein>
    <recommendedName>
        <fullName evidence="3 10">Isopentenyl phosphate kinase</fullName>
        <shortName evidence="10">IPK</shortName>
        <ecNumber evidence="2 10">2.7.4.26</ecNumber>
    </recommendedName>
</protein>
<dbReference type="GO" id="GO:0005524">
    <property type="term" value="F:ATP binding"/>
    <property type="evidence" value="ECO:0007669"/>
    <property type="project" value="UniProtKB-KW"/>
</dbReference>
<feature type="binding site" evidence="11">
    <location>
        <position position="150"/>
    </location>
    <ligand>
        <name>substrate</name>
    </ligand>
</feature>
<keyword evidence="15" id="KW-1185">Reference proteome</keyword>
<dbReference type="SUPFAM" id="SSF53633">
    <property type="entry name" value="Carbamate kinase-like"/>
    <property type="match status" value="1"/>
</dbReference>
<dbReference type="Gene3D" id="3.40.1160.10">
    <property type="entry name" value="Acetylglutamate kinase-like"/>
    <property type="match status" value="1"/>
</dbReference>
<keyword evidence="5 10" id="KW-0547">Nucleotide-binding</keyword>
<evidence type="ECO:0000256" key="5">
    <source>
        <dbReference type="ARBA" id="ARBA00022741"/>
    </source>
</evidence>
<dbReference type="Pfam" id="PF00696">
    <property type="entry name" value="AA_kinase"/>
    <property type="match status" value="1"/>
</dbReference>
<feature type="binding site" evidence="11">
    <location>
        <position position="211"/>
    </location>
    <ligand>
        <name>ATP</name>
        <dbReference type="ChEBI" id="CHEBI:30616"/>
    </ligand>
</feature>
<organism evidence="14 15">
    <name type="scientific">Halobellus clavatus</name>
    <dbReference type="NCBI Taxonomy" id="660517"/>
    <lineage>
        <taxon>Archaea</taxon>
        <taxon>Methanobacteriati</taxon>
        <taxon>Methanobacteriota</taxon>
        <taxon>Stenosarchaea group</taxon>
        <taxon>Halobacteria</taxon>
        <taxon>Halobacteriales</taxon>
        <taxon>Haloferacaceae</taxon>
        <taxon>Halobellus</taxon>
    </lineage>
</organism>
<dbReference type="CDD" id="cd04241">
    <property type="entry name" value="AAK_FomA-like"/>
    <property type="match status" value="1"/>
</dbReference>
<feature type="domain" description="Aspartate/glutamate/uridylate kinase" evidence="13">
    <location>
        <begin position="1"/>
        <end position="217"/>
    </location>
</feature>
<dbReference type="InterPro" id="IPR001048">
    <property type="entry name" value="Asp/Glu/Uridylate_kinase"/>
</dbReference>
<feature type="binding site" evidence="11">
    <location>
        <position position="47"/>
    </location>
    <ligand>
        <name>substrate</name>
    </ligand>
</feature>
<feature type="binding site" evidence="11">
    <location>
        <begin position="6"/>
        <end position="10"/>
    </location>
    <ligand>
        <name>ATP</name>
        <dbReference type="ChEBI" id="CHEBI:30616"/>
    </ligand>
</feature>
<reference evidence="15" key="1">
    <citation type="submission" date="2016-10" db="EMBL/GenBank/DDBJ databases">
        <authorList>
            <person name="Varghese N."/>
            <person name="Submissions S."/>
        </authorList>
    </citation>
    <scope>NUCLEOTIDE SEQUENCE [LARGE SCALE GENOMIC DNA]</scope>
    <source>
        <strain evidence="15">CGMCC 1.10118</strain>
    </source>
</reference>
<evidence type="ECO:0000313" key="15">
    <source>
        <dbReference type="Proteomes" id="UP000199170"/>
    </source>
</evidence>
<evidence type="ECO:0000256" key="4">
    <source>
        <dbReference type="ARBA" id="ARBA00022679"/>
    </source>
</evidence>
<dbReference type="PANTHER" id="PTHR43654">
    <property type="entry name" value="GLUTAMATE 5-KINASE"/>
    <property type="match status" value="1"/>
</dbReference>
<dbReference type="GO" id="GO:0102043">
    <property type="term" value="F:isopentenyl phosphate kinase activity"/>
    <property type="evidence" value="ECO:0007669"/>
    <property type="project" value="UniProtKB-EC"/>
</dbReference>
<dbReference type="NCBIfam" id="NF040647">
    <property type="entry name" value="IPPK_Arch"/>
    <property type="match status" value="1"/>
</dbReference>
<evidence type="ECO:0000256" key="1">
    <source>
        <dbReference type="ARBA" id="ARBA00010540"/>
    </source>
</evidence>
<evidence type="ECO:0000256" key="12">
    <source>
        <dbReference type="PIRSR" id="PIRSR016496-2"/>
    </source>
</evidence>
<comment type="function">
    <text evidence="10">Catalyzes the phosphorylation of isopentenyl phosphate (IP) to isopentenyl diphosphate (IPP). Functions in an alternate mevalonate (MVA) pathway leading to IPP, a key precursor for the biosynthesis of isoprenoid compounds such as archaeal membrane lipids.</text>
</comment>
<dbReference type="GO" id="GO:0016114">
    <property type="term" value="P:terpenoid biosynthetic process"/>
    <property type="evidence" value="ECO:0007669"/>
    <property type="project" value="TreeGrafter"/>
</dbReference>
<sequence length="248" mass="25213">MTVVLKLGGSVVTDKETPETVDDDALDAAVDAIGDAALDRLVLVHGGGSFGHYQADRHGVSLSVGSHDAPGVWAIHDAMRRLNDVIVERLQAAGVPALPVHPLSVAVRDANADLTLPLEPTRTMLAEGFVPVLHGDVVAEAEAGATIISGDELVTRLATGLSADRVGLCSTVPGVYDDDGAVIPRISGFAQVDAVLGGSESTDVTGGMAEKVRALLALDSPAQIFGPESLPAFLAGESAGTVVDGGAE</sequence>
<evidence type="ECO:0000259" key="13">
    <source>
        <dbReference type="Pfam" id="PF00696"/>
    </source>
</evidence>
<evidence type="ECO:0000256" key="2">
    <source>
        <dbReference type="ARBA" id="ARBA00012908"/>
    </source>
</evidence>
<dbReference type="GO" id="GO:0016301">
    <property type="term" value="F:kinase activity"/>
    <property type="evidence" value="ECO:0007669"/>
    <property type="project" value="UniProtKB-KW"/>
</dbReference>
<dbReference type="AlphaFoldDB" id="A0A1H3GLB5"/>
<evidence type="ECO:0000256" key="8">
    <source>
        <dbReference type="ARBA" id="ARBA00023229"/>
    </source>
</evidence>
<comment type="similarity">
    <text evidence="1 10">Belongs to the isopentenyl phosphate kinase family.</text>
</comment>
<dbReference type="Proteomes" id="UP000199170">
    <property type="component" value="Unassembled WGS sequence"/>
</dbReference>
<evidence type="ECO:0000256" key="7">
    <source>
        <dbReference type="ARBA" id="ARBA00022840"/>
    </source>
</evidence>
<dbReference type="PIRSF" id="PIRSF016496">
    <property type="entry name" value="Kin_FomA"/>
    <property type="match status" value="1"/>
</dbReference>
<dbReference type="EC" id="2.7.4.26" evidence="2 10"/>
<accession>A0A1H3GLB5</accession>
<keyword evidence="6 10" id="KW-0418">Kinase</keyword>
<evidence type="ECO:0000256" key="11">
    <source>
        <dbReference type="PIRSR" id="PIRSR016496-1"/>
    </source>
</evidence>
<keyword evidence="4 10" id="KW-0808">Transferase</keyword>
<name>A0A1H3GLB5_9EURY</name>
<dbReference type="GO" id="GO:0005829">
    <property type="term" value="C:cytosol"/>
    <property type="evidence" value="ECO:0007669"/>
    <property type="project" value="TreeGrafter"/>
</dbReference>
<evidence type="ECO:0000256" key="6">
    <source>
        <dbReference type="ARBA" id="ARBA00022777"/>
    </source>
</evidence>
<keyword evidence="8" id="KW-0414">Isoprene biosynthesis</keyword>
<evidence type="ECO:0000256" key="3">
    <source>
        <dbReference type="ARBA" id="ARBA00017267"/>
    </source>
</evidence>